<dbReference type="Proteomes" id="UP000281553">
    <property type="component" value="Unassembled WGS sequence"/>
</dbReference>
<organism evidence="1 2">
    <name type="scientific">Dibothriocephalus latus</name>
    <name type="common">Fish tapeworm</name>
    <name type="synonym">Diphyllobothrium latum</name>
    <dbReference type="NCBI Taxonomy" id="60516"/>
    <lineage>
        <taxon>Eukaryota</taxon>
        <taxon>Metazoa</taxon>
        <taxon>Spiralia</taxon>
        <taxon>Lophotrochozoa</taxon>
        <taxon>Platyhelminthes</taxon>
        <taxon>Cestoda</taxon>
        <taxon>Eucestoda</taxon>
        <taxon>Diphyllobothriidea</taxon>
        <taxon>Diphyllobothriidae</taxon>
        <taxon>Dibothriocephalus</taxon>
    </lineage>
</organism>
<feature type="non-terminal residue" evidence="1">
    <location>
        <position position="257"/>
    </location>
</feature>
<dbReference type="OrthoDB" id="25987at2759"/>
<dbReference type="EMBL" id="UYRU01103630">
    <property type="protein sequence ID" value="VDN42101.1"/>
    <property type="molecule type" value="Genomic_DNA"/>
</dbReference>
<name>A0A3P7PGV9_DIBLA</name>
<proteinExistence type="predicted"/>
<dbReference type="AlphaFoldDB" id="A0A3P7PGV9"/>
<reference evidence="1 2" key="1">
    <citation type="submission" date="2018-11" db="EMBL/GenBank/DDBJ databases">
        <authorList>
            <consortium name="Pathogen Informatics"/>
        </authorList>
    </citation>
    <scope>NUCLEOTIDE SEQUENCE [LARGE SCALE GENOMIC DNA]</scope>
</reference>
<accession>A0A3P7PGV9</accession>
<protein>
    <submittedName>
        <fullName evidence="1">Uncharacterized protein</fullName>
    </submittedName>
</protein>
<evidence type="ECO:0000313" key="1">
    <source>
        <dbReference type="EMBL" id="VDN42101.1"/>
    </source>
</evidence>
<evidence type="ECO:0000313" key="2">
    <source>
        <dbReference type="Proteomes" id="UP000281553"/>
    </source>
</evidence>
<keyword evidence="2" id="KW-1185">Reference proteome</keyword>
<sequence length="257" mass="28525">MKAFQESLDCRNMSADETKAPNVKCTLEKIANLIEWLSGYGANLQQPISYVLSRFPPGEKQDAEEAFFTGLILYGIDCKRDLERYAKYTSVLFSVEKGDRRNLHGVRGPAERPHVCEIKVNAEQQTEWTAMQLLSVPITTPAQILKSHFGFPASMPDLPGVLHGMACSCFIVLQVANQDSKKPLTTVASSLIILASLAFSVAAFALQDTLQPQLLSQGVLLVDWIAQYLGRMDCPEAAEACLNFDYLHTYAQLQITY</sequence>
<gene>
    <name evidence="1" type="ORF">DILT_LOCUS18733</name>
</gene>